<evidence type="ECO:0000256" key="1">
    <source>
        <dbReference type="SAM" id="MobiDB-lite"/>
    </source>
</evidence>
<organism evidence="3 4">
    <name type="scientific">Eimeria acervulina</name>
    <name type="common">Coccidian parasite</name>
    <dbReference type="NCBI Taxonomy" id="5801"/>
    <lineage>
        <taxon>Eukaryota</taxon>
        <taxon>Sar</taxon>
        <taxon>Alveolata</taxon>
        <taxon>Apicomplexa</taxon>
        <taxon>Conoidasida</taxon>
        <taxon>Coccidia</taxon>
        <taxon>Eucoccidiorida</taxon>
        <taxon>Eimeriorina</taxon>
        <taxon>Eimeriidae</taxon>
        <taxon>Eimeria</taxon>
    </lineage>
</organism>
<dbReference type="OrthoDB" id="346301at2759"/>
<evidence type="ECO:0000313" key="4">
    <source>
        <dbReference type="Proteomes" id="UP000018050"/>
    </source>
</evidence>
<keyword evidence="2" id="KW-0812">Transmembrane</keyword>
<reference evidence="3" key="2">
    <citation type="submission" date="2013-10" db="EMBL/GenBank/DDBJ databases">
        <authorList>
            <person name="Aslett M."/>
        </authorList>
    </citation>
    <scope>NUCLEOTIDE SEQUENCE</scope>
    <source>
        <strain evidence="3">Houghton</strain>
    </source>
</reference>
<name>U6GWC2_EIMAC</name>
<proteinExistence type="predicted"/>
<feature type="region of interest" description="Disordered" evidence="1">
    <location>
        <begin position="1"/>
        <end position="141"/>
    </location>
</feature>
<feature type="compositionally biased region" description="Low complexity" evidence="1">
    <location>
        <begin position="59"/>
        <end position="83"/>
    </location>
</feature>
<feature type="compositionally biased region" description="Basic residues" evidence="1">
    <location>
        <begin position="22"/>
        <end position="34"/>
    </location>
</feature>
<accession>U6GWC2</accession>
<dbReference type="AlphaFoldDB" id="U6GWC2"/>
<dbReference type="VEuPathDB" id="ToxoDB:EAH_00009630"/>
<feature type="compositionally biased region" description="Polar residues" evidence="1">
    <location>
        <begin position="1"/>
        <end position="11"/>
    </location>
</feature>
<gene>
    <name evidence="3" type="ORF">EAH_00009630</name>
</gene>
<keyword evidence="2" id="KW-0472">Membrane</keyword>
<dbReference type="GeneID" id="25269033"/>
<dbReference type="OMA" id="YQWTYEG"/>
<dbReference type="EMBL" id="HG673432">
    <property type="protein sequence ID" value="CDI83543.1"/>
    <property type="molecule type" value="Genomic_DNA"/>
</dbReference>
<protein>
    <recommendedName>
        <fullName evidence="5">Transmembrane protein</fullName>
    </recommendedName>
</protein>
<evidence type="ECO:0000256" key="2">
    <source>
        <dbReference type="SAM" id="Phobius"/>
    </source>
</evidence>
<keyword evidence="4" id="KW-1185">Reference proteome</keyword>
<evidence type="ECO:0008006" key="5">
    <source>
        <dbReference type="Google" id="ProtNLM"/>
    </source>
</evidence>
<feature type="transmembrane region" description="Helical" evidence="2">
    <location>
        <begin position="147"/>
        <end position="165"/>
    </location>
</feature>
<keyword evidence="2" id="KW-1133">Transmembrane helix</keyword>
<feature type="compositionally biased region" description="Basic and acidic residues" evidence="1">
    <location>
        <begin position="12"/>
        <end position="21"/>
    </location>
</feature>
<sequence length="506" mass="55028">MELQEGASNISKAKEASDNRESRKRASRTGRTARTRPPSVPKRKVRQAGTGVASEAMQGAAAAAATRGATASGATGATAAGKAPRTPVGGTTSTSTAPDAKEDERMTEGVAESALETGSKEAANDSLLESPPSLKPSSNPNSKRRAIIWRAAFVAVLLAVVLMGFRRLLRPRLPVRIGPALTSNAKEVQMYEKAVRQATGELKRLWNRVSPEVRQSFYVHYSPKVYGSSSLTSPVELYERQVKKVCENERPPSGASAQEYGQYAYRLQVTRVVLKAAFARLSQLQTFEEFLLSTRGSEEDRYSVQPPVLPGVGLNSSDEELLSFRDFLDLLGSHRAAFPVFPDATARKPAVPIALAQGLARAVQTADFQTEMDAKVHRAFHELLLVTGTSLPCGSLQPLEEFAKQGPLFVEPQRPFFPVSFFSHLLAAFGRERSYQTLTDDALSTWAYQWTYEGASQRLAEIGERMRSSATLAAAVKVALVSRWALQQPHDPTASTDLVCLAFSLL</sequence>
<evidence type="ECO:0000313" key="3">
    <source>
        <dbReference type="EMBL" id="CDI83543.1"/>
    </source>
</evidence>
<dbReference type="RefSeq" id="XP_013247353.1">
    <property type="nucleotide sequence ID" value="XM_013391899.1"/>
</dbReference>
<dbReference type="Proteomes" id="UP000018050">
    <property type="component" value="Unassembled WGS sequence"/>
</dbReference>
<reference evidence="3" key="1">
    <citation type="submission" date="2013-10" db="EMBL/GenBank/DDBJ databases">
        <title>Genomic analysis of the causative agents of coccidiosis in chickens.</title>
        <authorList>
            <person name="Reid A.J."/>
            <person name="Blake D."/>
            <person name="Billington K."/>
            <person name="Browne H."/>
            <person name="Dunn M."/>
            <person name="Hung S."/>
            <person name="Kawahara F."/>
            <person name="Miranda-Saavedra D."/>
            <person name="Mourier T."/>
            <person name="Nagra H."/>
            <person name="Otto T.D."/>
            <person name="Rawlings N."/>
            <person name="Sanchez A."/>
            <person name="Sanders M."/>
            <person name="Subramaniam C."/>
            <person name="Tay Y."/>
            <person name="Dear P."/>
            <person name="Doerig C."/>
            <person name="Gruber A."/>
            <person name="Parkinson J."/>
            <person name="Shirley M."/>
            <person name="Wan K.L."/>
            <person name="Berriman M."/>
            <person name="Tomley F."/>
            <person name="Pain A."/>
        </authorList>
    </citation>
    <scope>NUCLEOTIDE SEQUENCE</scope>
    <source>
        <strain evidence="3">Houghton</strain>
    </source>
</reference>
<feature type="compositionally biased region" description="Low complexity" evidence="1">
    <location>
        <begin position="126"/>
        <end position="141"/>
    </location>
</feature>